<evidence type="ECO:0000313" key="2">
    <source>
        <dbReference type="EMBL" id="ONH47787.1"/>
    </source>
</evidence>
<name>A0A1V2JQ93_PSEAZ</name>
<dbReference type="EMBL" id="MNPV01000001">
    <property type="protein sequence ID" value="ONH47787.1"/>
    <property type="molecule type" value="Genomic_DNA"/>
</dbReference>
<reference evidence="2 3" key="1">
    <citation type="submission" date="2016-10" db="EMBL/GenBank/DDBJ databases">
        <title>Pseudomonas lactis sp. nov. and Pseudomonas paralactis sp. nov., isolated from bovine raw milk.</title>
        <authorList>
            <person name="Von Neubeck M."/>
            <person name="Huptas C."/>
            <person name="Glueck C."/>
            <person name="Krewinkel M."/>
            <person name="Stoeckel M."/>
            <person name="Stressler T."/>
            <person name="Fischer L."/>
            <person name="Hinrichs J."/>
            <person name="Scherer S."/>
            <person name="Wenning M."/>
        </authorList>
    </citation>
    <scope>NUCLEOTIDE SEQUENCE [LARGE SCALE GENOMIC DNA]</scope>
    <source>
        <strain evidence="2 3">DSM 18862</strain>
    </source>
</reference>
<dbReference type="OrthoDB" id="7016914at2"/>
<comment type="caution">
    <text evidence="2">The sequence shown here is derived from an EMBL/GenBank/DDBJ whole genome shotgun (WGS) entry which is preliminary data.</text>
</comment>
<dbReference type="AlphaFoldDB" id="A0A1V2JQ93"/>
<dbReference type="GeneID" id="57375859"/>
<dbReference type="InterPro" id="IPR018004">
    <property type="entry name" value="KilA/APSES_HTH"/>
</dbReference>
<gene>
    <name evidence="2" type="ORF">BLL37_00080</name>
</gene>
<dbReference type="Pfam" id="PF04383">
    <property type="entry name" value="KilA-N"/>
    <property type="match status" value="1"/>
</dbReference>
<keyword evidence="3" id="KW-1185">Reference proteome</keyword>
<sequence>MNIDIAHRHAGHLIVIQDKPFKANEAGMWNLTEIWQALKLPKAKQPGKFVDRKEAQRFLETGKIGSERKGSLNQTFAAKQAVIRYAAWVSSEFEDVVYDAFEAILDMPDVALLVAGKMSELGRVKESEILRRIAESDKGARQVALRHLNRGRVRRALSPQEKEVQTLSRHAARFEKKLRG</sequence>
<dbReference type="Proteomes" id="UP000188559">
    <property type="component" value="Unassembled WGS sequence"/>
</dbReference>
<dbReference type="RefSeq" id="WP_071496343.1">
    <property type="nucleotide sequence ID" value="NZ_LT629702.1"/>
</dbReference>
<proteinExistence type="predicted"/>
<organism evidence="2 3">
    <name type="scientific">Pseudomonas azotoformans</name>
    <dbReference type="NCBI Taxonomy" id="47878"/>
    <lineage>
        <taxon>Bacteria</taxon>
        <taxon>Pseudomonadati</taxon>
        <taxon>Pseudomonadota</taxon>
        <taxon>Gammaproteobacteria</taxon>
        <taxon>Pseudomonadales</taxon>
        <taxon>Pseudomonadaceae</taxon>
        <taxon>Pseudomonas</taxon>
    </lineage>
</organism>
<dbReference type="SMART" id="SM01252">
    <property type="entry name" value="KilA-N"/>
    <property type="match status" value="1"/>
</dbReference>
<protein>
    <recommendedName>
        <fullName evidence="1">KilA/APSES-type HTH DNA-binding domain-containing protein</fullName>
    </recommendedName>
</protein>
<accession>A0A1V2JQ93</accession>
<evidence type="ECO:0000259" key="1">
    <source>
        <dbReference type="SMART" id="SM01252"/>
    </source>
</evidence>
<evidence type="ECO:0000313" key="3">
    <source>
        <dbReference type="Proteomes" id="UP000188559"/>
    </source>
</evidence>
<feature type="domain" description="KilA/APSES-type HTH DNA-binding" evidence="1">
    <location>
        <begin position="17"/>
        <end position="107"/>
    </location>
</feature>